<name>A0A392QYB0_9FABA</name>
<reference evidence="1 2" key="1">
    <citation type="journal article" date="2018" name="Front. Plant Sci.">
        <title>Red Clover (Trifolium pratense) and Zigzag Clover (T. medium) - A Picture of Genomic Similarities and Differences.</title>
        <authorList>
            <person name="Dluhosova J."/>
            <person name="Istvanek J."/>
            <person name="Nedelnik J."/>
            <person name="Repkova J."/>
        </authorList>
    </citation>
    <scope>NUCLEOTIDE SEQUENCE [LARGE SCALE GENOMIC DNA]</scope>
    <source>
        <strain evidence="2">cv. 10/8</strain>
        <tissue evidence="1">Leaf</tissue>
    </source>
</reference>
<protein>
    <submittedName>
        <fullName evidence="1">Uncharacterized protein</fullName>
    </submittedName>
</protein>
<organism evidence="1 2">
    <name type="scientific">Trifolium medium</name>
    <dbReference type="NCBI Taxonomy" id="97028"/>
    <lineage>
        <taxon>Eukaryota</taxon>
        <taxon>Viridiplantae</taxon>
        <taxon>Streptophyta</taxon>
        <taxon>Embryophyta</taxon>
        <taxon>Tracheophyta</taxon>
        <taxon>Spermatophyta</taxon>
        <taxon>Magnoliopsida</taxon>
        <taxon>eudicotyledons</taxon>
        <taxon>Gunneridae</taxon>
        <taxon>Pentapetalae</taxon>
        <taxon>rosids</taxon>
        <taxon>fabids</taxon>
        <taxon>Fabales</taxon>
        <taxon>Fabaceae</taxon>
        <taxon>Papilionoideae</taxon>
        <taxon>50 kb inversion clade</taxon>
        <taxon>NPAAA clade</taxon>
        <taxon>Hologalegina</taxon>
        <taxon>IRL clade</taxon>
        <taxon>Trifolieae</taxon>
        <taxon>Trifolium</taxon>
    </lineage>
</organism>
<accession>A0A392QYB0</accession>
<dbReference type="EMBL" id="LXQA010169742">
    <property type="protein sequence ID" value="MCI29027.1"/>
    <property type="molecule type" value="Genomic_DNA"/>
</dbReference>
<evidence type="ECO:0000313" key="1">
    <source>
        <dbReference type="EMBL" id="MCI29027.1"/>
    </source>
</evidence>
<proteinExistence type="predicted"/>
<evidence type="ECO:0000313" key="2">
    <source>
        <dbReference type="Proteomes" id="UP000265520"/>
    </source>
</evidence>
<sequence length="55" mass="6097">MYLAPKVALSKVDPSKFRTLIAVVQVLERSRDNNCSTVGEFELTSMDGVDPKIVQ</sequence>
<feature type="non-terminal residue" evidence="1">
    <location>
        <position position="55"/>
    </location>
</feature>
<dbReference type="Proteomes" id="UP000265520">
    <property type="component" value="Unassembled WGS sequence"/>
</dbReference>
<dbReference type="AlphaFoldDB" id="A0A392QYB0"/>
<comment type="caution">
    <text evidence="1">The sequence shown here is derived from an EMBL/GenBank/DDBJ whole genome shotgun (WGS) entry which is preliminary data.</text>
</comment>
<keyword evidence="2" id="KW-1185">Reference proteome</keyword>